<keyword evidence="3" id="KW-1185">Reference proteome</keyword>
<gene>
    <name evidence="2" type="ORF">SAMN05421771_4015</name>
</gene>
<feature type="transmembrane region" description="Helical" evidence="1">
    <location>
        <begin position="142"/>
        <end position="160"/>
    </location>
</feature>
<organism evidence="2 3">
    <name type="scientific">Granulicella pectinivorans</name>
    <dbReference type="NCBI Taxonomy" id="474950"/>
    <lineage>
        <taxon>Bacteria</taxon>
        <taxon>Pseudomonadati</taxon>
        <taxon>Acidobacteriota</taxon>
        <taxon>Terriglobia</taxon>
        <taxon>Terriglobales</taxon>
        <taxon>Acidobacteriaceae</taxon>
        <taxon>Granulicella</taxon>
    </lineage>
</organism>
<dbReference type="Proteomes" id="UP000199024">
    <property type="component" value="Unassembled WGS sequence"/>
</dbReference>
<keyword evidence="1" id="KW-1133">Transmembrane helix</keyword>
<evidence type="ECO:0000256" key="1">
    <source>
        <dbReference type="SAM" id="Phobius"/>
    </source>
</evidence>
<dbReference type="AlphaFoldDB" id="A0A1I6MZC2"/>
<keyword evidence="1" id="KW-0812">Transmembrane</keyword>
<dbReference type="RefSeq" id="WP_245782045.1">
    <property type="nucleotide sequence ID" value="NZ_FOZL01000002.1"/>
</dbReference>
<feature type="transmembrane region" description="Helical" evidence="1">
    <location>
        <begin position="109"/>
        <end position="130"/>
    </location>
</feature>
<feature type="transmembrane region" description="Helical" evidence="1">
    <location>
        <begin position="181"/>
        <end position="199"/>
    </location>
</feature>
<name>A0A1I6MZC2_9BACT</name>
<accession>A0A1I6MZC2</accession>
<feature type="transmembrane region" description="Helical" evidence="1">
    <location>
        <begin position="211"/>
        <end position="230"/>
    </location>
</feature>
<dbReference type="EMBL" id="FOZL01000002">
    <property type="protein sequence ID" value="SFS21043.1"/>
    <property type="molecule type" value="Genomic_DNA"/>
</dbReference>
<sequence length="264" mass="28649">MHLTLQPVYTQQPQIFHPVQTPTLWDNMSDALHDSLLRVINLMIGVLPGLLALLLAIAVMAVIGWILSFIVKKILISARFDDRLAANQSSGIADWSPGHSPTLLAARTVFWGCVLLGMILGVSALSAFITTDSGTPYFFLPYLTRSVGAILLLVAGNLIARFLARSVLIGAVNQKLQYARFLSLGVKWLVLVLTAAMVLDHLQIGGTVIELAFGILFGGIVLTLSLAIGLGSRDLVSRSIEKTIDRDPIEPVARPATPDTYRHF</sequence>
<reference evidence="2 3" key="1">
    <citation type="submission" date="2016-10" db="EMBL/GenBank/DDBJ databases">
        <authorList>
            <person name="de Groot N.N."/>
        </authorList>
    </citation>
    <scope>NUCLEOTIDE SEQUENCE [LARGE SCALE GENOMIC DNA]</scope>
    <source>
        <strain evidence="2 3">DSM 21001</strain>
    </source>
</reference>
<feature type="transmembrane region" description="Helical" evidence="1">
    <location>
        <begin position="42"/>
        <end position="71"/>
    </location>
</feature>
<evidence type="ECO:0000313" key="3">
    <source>
        <dbReference type="Proteomes" id="UP000199024"/>
    </source>
</evidence>
<keyword evidence="1" id="KW-0472">Membrane</keyword>
<evidence type="ECO:0000313" key="2">
    <source>
        <dbReference type="EMBL" id="SFS21043.1"/>
    </source>
</evidence>
<proteinExistence type="predicted"/>
<dbReference type="STRING" id="474950.SAMN05421771_4015"/>
<protein>
    <submittedName>
        <fullName evidence="2">Uncharacterized protein</fullName>
    </submittedName>
</protein>